<dbReference type="InterPro" id="IPR013783">
    <property type="entry name" value="Ig-like_fold"/>
</dbReference>
<feature type="domain" description="Fibrinogen C-terminal" evidence="4">
    <location>
        <begin position="189"/>
        <end position="378"/>
    </location>
</feature>
<dbReference type="Proteomes" id="UP001159427">
    <property type="component" value="Unassembled WGS sequence"/>
</dbReference>
<dbReference type="CDD" id="cd00087">
    <property type="entry name" value="FReD"/>
    <property type="match status" value="1"/>
</dbReference>
<evidence type="ECO:0000313" key="6">
    <source>
        <dbReference type="Proteomes" id="UP001159427"/>
    </source>
</evidence>
<dbReference type="EMBL" id="CALNXI010000842">
    <property type="protein sequence ID" value="CAH3142765.1"/>
    <property type="molecule type" value="Genomic_DNA"/>
</dbReference>
<organism evidence="5 6">
    <name type="scientific">Porites evermanni</name>
    <dbReference type="NCBI Taxonomy" id="104178"/>
    <lineage>
        <taxon>Eukaryota</taxon>
        <taxon>Metazoa</taxon>
        <taxon>Cnidaria</taxon>
        <taxon>Anthozoa</taxon>
        <taxon>Hexacorallia</taxon>
        <taxon>Scleractinia</taxon>
        <taxon>Fungiina</taxon>
        <taxon>Poritidae</taxon>
        <taxon>Porites</taxon>
    </lineage>
</organism>
<dbReference type="SUPFAM" id="SSF56496">
    <property type="entry name" value="Fibrinogen C-terminal domain-like"/>
    <property type="match status" value="1"/>
</dbReference>
<dbReference type="SMART" id="SM00408">
    <property type="entry name" value="IGc2"/>
    <property type="match status" value="2"/>
</dbReference>
<accession>A0ABN8PJC0</accession>
<dbReference type="SUPFAM" id="SSF48726">
    <property type="entry name" value="Immunoglobulin"/>
    <property type="match status" value="2"/>
</dbReference>
<name>A0ABN8PJC0_9CNID</name>
<dbReference type="Gene3D" id="3.90.215.10">
    <property type="entry name" value="Gamma Fibrinogen, chain A, domain 1"/>
    <property type="match status" value="1"/>
</dbReference>
<dbReference type="InterPro" id="IPR003599">
    <property type="entry name" value="Ig_sub"/>
</dbReference>
<dbReference type="PANTHER" id="PTHR19143:SF459">
    <property type="entry name" value="FIBRINOGEN C-TERMINAL DOMAIN-CONTAINING PROTEIN"/>
    <property type="match status" value="1"/>
</dbReference>
<keyword evidence="2" id="KW-0272">Extracellular matrix</keyword>
<comment type="subcellular location">
    <subcellularLocation>
        <location evidence="1">Secreted</location>
        <location evidence="1">Extracellular space</location>
        <location evidence="1">Extracellular matrix</location>
    </subcellularLocation>
</comment>
<dbReference type="NCBIfam" id="NF040941">
    <property type="entry name" value="GGGWT_bact"/>
    <property type="match status" value="1"/>
</dbReference>
<feature type="domain" description="Ig-like" evidence="3">
    <location>
        <begin position="18"/>
        <end position="104"/>
    </location>
</feature>
<evidence type="ECO:0000313" key="5">
    <source>
        <dbReference type="EMBL" id="CAH3142765.1"/>
    </source>
</evidence>
<dbReference type="PANTHER" id="PTHR19143">
    <property type="entry name" value="FIBRINOGEN/TENASCIN/ANGIOPOEITIN"/>
    <property type="match status" value="1"/>
</dbReference>
<keyword evidence="2" id="KW-0964">Secreted</keyword>
<dbReference type="InterPro" id="IPR036179">
    <property type="entry name" value="Ig-like_dom_sf"/>
</dbReference>
<dbReference type="Pfam" id="PF00147">
    <property type="entry name" value="Fibrinogen_C"/>
    <property type="match status" value="1"/>
</dbReference>
<dbReference type="InterPro" id="IPR007110">
    <property type="entry name" value="Ig-like_dom"/>
</dbReference>
<dbReference type="Pfam" id="PF13927">
    <property type="entry name" value="Ig_3"/>
    <property type="match status" value="2"/>
</dbReference>
<dbReference type="InterPro" id="IPR002181">
    <property type="entry name" value="Fibrinogen_a/b/g_C_dom"/>
</dbReference>
<dbReference type="PROSITE" id="PS51406">
    <property type="entry name" value="FIBRINOGEN_C_2"/>
    <property type="match status" value="1"/>
</dbReference>
<dbReference type="Gene3D" id="2.60.40.10">
    <property type="entry name" value="Immunoglobulins"/>
    <property type="match status" value="2"/>
</dbReference>
<evidence type="ECO:0000256" key="2">
    <source>
        <dbReference type="ARBA" id="ARBA00022530"/>
    </source>
</evidence>
<proteinExistence type="predicted"/>
<dbReference type="InterPro" id="IPR003598">
    <property type="entry name" value="Ig_sub2"/>
</dbReference>
<dbReference type="SMART" id="SM00409">
    <property type="entry name" value="IG"/>
    <property type="match status" value="2"/>
</dbReference>
<comment type="caution">
    <text evidence="5">The sequence shown here is derived from an EMBL/GenBank/DDBJ whole genome shotgun (WGS) entry which is preliminary data.</text>
</comment>
<dbReference type="SMART" id="SM00186">
    <property type="entry name" value="FBG"/>
    <property type="match status" value="1"/>
</dbReference>
<dbReference type="InterPro" id="IPR014716">
    <property type="entry name" value="Fibrinogen_a/b/g_C_1"/>
</dbReference>
<evidence type="ECO:0000259" key="4">
    <source>
        <dbReference type="PROSITE" id="PS51406"/>
    </source>
</evidence>
<evidence type="ECO:0000259" key="3">
    <source>
        <dbReference type="PROSITE" id="PS50835"/>
    </source>
</evidence>
<gene>
    <name evidence="5" type="ORF">PEVE_00042623</name>
</gene>
<protein>
    <submittedName>
        <fullName evidence="5">Uncharacterized protein</fullName>
    </submittedName>
</protein>
<feature type="domain" description="Ig-like" evidence="3">
    <location>
        <begin position="107"/>
        <end position="189"/>
    </location>
</feature>
<keyword evidence="6" id="KW-1185">Reference proteome</keyword>
<evidence type="ECO:0000256" key="1">
    <source>
        <dbReference type="ARBA" id="ARBA00004498"/>
    </source>
</evidence>
<reference evidence="5 6" key="1">
    <citation type="submission" date="2022-05" db="EMBL/GenBank/DDBJ databases">
        <authorList>
            <consortium name="Genoscope - CEA"/>
            <person name="William W."/>
        </authorList>
    </citation>
    <scope>NUCLEOTIDE SEQUENCE [LARGE SCALE GENOMIC DNA]</scope>
</reference>
<dbReference type="InterPro" id="IPR050373">
    <property type="entry name" value="Fibrinogen_C-term_domain"/>
</dbReference>
<dbReference type="InterPro" id="IPR036056">
    <property type="entry name" value="Fibrinogen-like_C"/>
</dbReference>
<dbReference type="PROSITE" id="PS50835">
    <property type="entry name" value="IG_LIKE"/>
    <property type="match status" value="2"/>
</dbReference>
<sequence length="378" mass="42465">MVNQPSSHRMFLSIKARPDISLSPGPIYAESGGDVVLPKCSIIEYPPPVVFWTKLFDELPGKKATVKDHTLTITKADRKDAGTYICTATNDMGTSHAMTTLIINVVPQFTIKPPKKIERYHGLSVTLNCSADGTPVPTITWSRCKGKMPEERTQVKGGQLRINSLAAKDSGVYTCSARSGLLQVETEVQLIVKTARDCAELFSVGFKENGVYTVNPINKTSFEVFCDMKTDGGGWTVFHKRVDGFVGFYRGWEEYKNGFGDVRGEFWLGNEKIHQLTEIPSQLRVEIKKSNNEIKYAKYSNFTVTNQATNYTLFVQFYSGTAKDRLAYHNGMSFSTTDRDNDKDSGNCAKTRASAWWYKACAYSDLNAPYGHSYYYWY</sequence>